<dbReference type="Proteomes" id="UP000092498">
    <property type="component" value="Chromosome"/>
</dbReference>
<evidence type="ECO:0000313" key="2">
    <source>
        <dbReference type="EMBL" id="ANP46990.1"/>
    </source>
</evidence>
<proteinExistence type="predicted"/>
<keyword evidence="1" id="KW-1133">Transmembrane helix</keyword>
<evidence type="ECO:0000256" key="1">
    <source>
        <dbReference type="SAM" id="Phobius"/>
    </source>
</evidence>
<dbReference type="OrthoDB" id="7188421at2"/>
<accession>A0A1B1AKE9</accession>
<feature type="transmembrane region" description="Helical" evidence="1">
    <location>
        <begin position="130"/>
        <end position="147"/>
    </location>
</feature>
<organism evidence="2 3">
    <name type="scientific">Candidatus Viadribacter manganicus</name>
    <dbReference type="NCBI Taxonomy" id="1759059"/>
    <lineage>
        <taxon>Bacteria</taxon>
        <taxon>Pseudomonadati</taxon>
        <taxon>Pseudomonadota</taxon>
        <taxon>Alphaproteobacteria</taxon>
        <taxon>Hyphomonadales</taxon>
        <taxon>Hyphomonadaceae</taxon>
        <taxon>Candidatus Viadribacter</taxon>
    </lineage>
</organism>
<reference evidence="2 3" key="1">
    <citation type="submission" date="2015-11" db="EMBL/GenBank/DDBJ databases">
        <title>Whole-Genome Sequence of Candidatus Oderbacter manganicum from the National Park Lower Oder Valley, Germany.</title>
        <authorList>
            <person name="Braun B."/>
            <person name="Liere K."/>
            <person name="Szewzyk U."/>
        </authorList>
    </citation>
    <scope>NUCLEOTIDE SEQUENCE [LARGE SCALE GENOMIC DNA]</scope>
    <source>
        <strain evidence="2 3">OTSz_A_272</strain>
    </source>
</reference>
<keyword evidence="1" id="KW-0812">Transmembrane</keyword>
<dbReference type="KEGG" id="cbot:ATE48_14235"/>
<dbReference type="STRING" id="1759059.ATE48_14235"/>
<dbReference type="EMBL" id="CP013244">
    <property type="protein sequence ID" value="ANP46990.1"/>
    <property type="molecule type" value="Genomic_DNA"/>
</dbReference>
<dbReference type="Pfam" id="PF11188">
    <property type="entry name" value="DUF2975"/>
    <property type="match status" value="1"/>
</dbReference>
<feature type="transmembrane region" description="Helical" evidence="1">
    <location>
        <begin position="20"/>
        <end position="44"/>
    </location>
</feature>
<evidence type="ECO:0000313" key="3">
    <source>
        <dbReference type="Proteomes" id="UP000092498"/>
    </source>
</evidence>
<evidence type="ECO:0008006" key="4">
    <source>
        <dbReference type="Google" id="ProtNLM"/>
    </source>
</evidence>
<name>A0A1B1AKE9_9PROT</name>
<dbReference type="InterPro" id="IPR021354">
    <property type="entry name" value="DUF2975"/>
</dbReference>
<keyword evidence="3" id="KW-1185">Reference proteome</keyword>
<feature type="transmembrane region" description="Helical" evidence="1">
    <location>
        <begin position="90"/>
        <end position="110"/>
    </location>
</feature>
<keyword evidence="1" id="KW-0472">Membrane</keyword>
<dbReference type="RefSeq" id="WP_066772584.1">
    <property type="nucleotide sequence ID" value="NZ_CP013244.1"/>
</dbReference>
<protein>
    <recommendedName>
        <fullName evidence="4">DUF2975 domain-containing protein</fullName>
    </recommendedName>
</protein>
<feature type="transmembrane region" description="Helical" evidence="1">
    <location>
        <begin position="50"/>
        <end position="69"/>
    </location>
</feature>
<sequence length="160" mass="17688">MSSKPSTSLRARSARYRTVITWVTLTVLVLQLLQFFGAYLVRAIEWDQVTVALIMLAPQLCYLYGVWSLRPAFAEVAQGRMFGDAQTKALATLGWSLIIGGVFSIFFLTNLLRLVQFTEGGFLNFDLSDIVLSVVGGALVLLSHLMAKAHAMKSELDDII</sequence>
<dbReference type="AlphaFoldDB" id="A0A1B1AKE9"/>
<dbReference type="InParanoid" id="A0A1B1AKE9"/>
<gene>
    <name evidence="2" type="ORF">ATE48_14235</name>
</gene>